<organism evidence="2">
    <name type="scientific">Glycine soja</name>
    <name type="common">Wild soybean</name>
    <dbReference type="NCBI Taxonomy" id="3848"/>
    <lineage>
        <taxon>Eukaryota</taxon>
        <taxon>Viridiplantae</taxon>
        <taxon>Streptophyta</taxon>
        <taxon>Embryophyta</taxon>
        <taxon>Tracheophyta</taxon>
        <taxon>Spermatophyta</taxon>
        <taxon>Magnoliopsida</taxon>
        <taxon>eudicotyledons</taxon>
        <taxon>Gunneridae</taxon>
        <taxon>Pentapetalae</taxon>
        <taxon>rosids</taxon>
        <taxon>fabids</taxon>
        <taxon>Fabales</taxon>
        <taxon>Fabaceae</taxon>
        <taxon>Papilionoideae</taxon>
        <taxon>50 kb inversion clade</taxon>
        <taxon>NPAAA clade</taxon>
        <taxon>indigoferoid/millettioid clade</taxon>
        <taxon>Phaseoleae</taxon>
        <taxon>Glycine</taxon>
        <taxon>Glycine subgen. Soja</taxon>
    </lineage>
</organism>
<proteinExistence type="predicted"/>
<evidence type="ECO:0000256" key="1">
    <source>
        <dbReference type="SAM" id="Phobius"/>
    </source>
</evidence>
<dbReference type="EMBL" id="KN652425">
    <property type="protein sequence ID" value="KHN28789.1"/>
    <property type="molecule type" value="Genomic_DNA"/>
</dbReference>
<dbReference type="Proteomes" id="UP000053555">
    <property type="component" value="Unassembled WGS sequence"/>
</dbReference>
<dbReference type="PANTHER" id="PTHR33103">
    <property type="entry name" value="OS01G0153900 PROTEIN"/>
    <property type="match status" value="1"/>
</dbReference>
<dbReference type="AlphaFoldDB" id="A0A0B2R9I8"/>
<dbReference type="InterPro" id="IPR007750">
    <property type="entry name" value="DUF674"/>
</dbReference>
<gene>
    <name evidence="2" type="ORF">glysoja_040223</name>
</gene>
<evidence type="ECO:0000313" key="2">
    <source>
        <dbReference type="EMBL" id="KHN28789.1"/>
    </source>
</evidence>
<keyword evidence="1" id="KW-0812">Transmembrane</keyword>
<sequence length="133" mass="14157">MAAATATPSDEQVHKVALKVLVDKEKNKVLFAEARKDFVDATALEFVDSISETANSKGYVKGPIMYMATDDLVVTLMSSISVISLLSSVCIHVNDLEEKVVNIGINVGVLILQASLTSTSVLSVGLGHLLTPR</sequence>
<feature type="transmembrane region" description="Helical" evidence="1">
    <location>
        <begin position="105"/>
        <end position="130"/>
    </location>
</feature>
<reference evidence="2" key="1">
    <citation type="submission" date="2014-07" db="EMBL/GenBank/DDBJ databases">
        <title>Identification of a novel salt tolerance gene in wild soybean by whole-genome sequencing.</title>
        <authorList>
            <person name="Lam H.-M."/>
            <person name="Qi X."/>
            <person name="Li M.-W."/>
            <person name="Liu X."/>
            <person name="Xie M."/>
            <person name="Ni M."/>
            <person name="Xu X."/>
        </authorList>
    </citation>
    <scope>NUCLEOTIDE SEQUENCE [LARGE SCALE GENOMIC DNA]</scope>
    <source>
        <tissue evidence="2">Root</tissue>
    </source>
</reference>
<dbReference type="Pfam" id="PF05056">
    <property type="entry name" value="DUF674"/>
    <property type="match status" value="2"/>
</dbReference>
<protein>
    <submittedName>
        <fullName evidence="2">Uncharacterized protein</fullName>
    </submittedName>
</protein>
<name>A0A0B2R9I8_GLYSO</name>
<dbReference type="PANTHER" id="PTHR33103:SF19">
    <property type="entry name" value="OS09G0544700 PROTEIN"/>
    <property type="match status" value="1"/>
</dbReference>
<keyword evidence="1" id="KW-1133">Transmembrane helix</keyword>
<keyword evidence="1" id="KW-0472">Membrane</keyword>
<accession>A0A0B2R9I8</accession>
<feature type="transmembrane region" description="Helical" evidence="1">
    <location>
        <begin position="72"/>
        <end position="93"/>
    </location>
</feature>